<protein>
    <submittedName>
        <fullName evidence="6">RTA1 like protein-domain-containing protein</fullName>
    </submittedName>
</protein>
<name>A0ABR1XSA8_9PEZI</name>
<feature type="transmembrane region" description="Helical" evidence="5">
    <location>
        <begin position="60"/>
        <end position="82"/>
    </location>
</feature>
<keyword evidence="4 5" id="KW-0472">Membrane</keyword>
<feature type="transmembrane region" description="Helical" evidence="5">
    <location>
        <begin position="173"/>
        <end position="192"/>
    </location>
</feature>
<comment type="caution">
    <text evidence="6">The sequence shown here is derived from an EMBL/GenBank/DDBJ whole genome shotgun (WGS) entry which is preliminary data.</text>
</comment>
<keyword evidence="3 5" id="KW-1133">Transmembrane helix</keyword>
<feature type="transmembrane region" description="Helical" evidence="5">
    <location>
        <begin position="253"/>
        <end position="272"/>
    </location>
</feature>
<proteinExistence type="predicted"/>
<evidence type="ECO:0000256" key="2">
    <source>
        <dbReference type="ARBA" id="ARBA00022692"/>
    </source>
</evidence>
<reference evidence="6 7" key="1">
    <citation type="journal article" date="2022" name="G3 (Bethesda)">
        <title>Enemy or ally: a genomic approach to elucidate the lifestyle of Phyllosticta citrichinaensis.</title>
        <authorList>
            <person name="Buijs V.A."/>
            <person name="Groenewald J.Z."/>
            <person name="Haridas S."/>
            <person name="LaButti K.M."/>
            <person name="Lipzen A."/>
            <person name="Martin F.M."/>
            <person name="Barry K."/>
            <person name="Grigoriev I.V."/>
            <person name="Crous P.W."/>
            <person name="Seidl M.F."/>
        </authorList>
    </citation>
    <scope>NUCLEOTIDE SEQUENCE [LARGE SCALE GENOMIC DNA]</scope>
    <source>
        <strain evidence="6 7">CBS 129764</strain>
    </source>
</reference>
<sequence>MSDAPFLSYCDDVGPECPVEGSIYGYAPSLHMNAFAGLVFATCMVGQLGMGMYKKTWSYLLAVGGGCALELLGSLGLIAMHFNPYSHTGFQAAVICLTIAPAFLAAGIYLNLKHLVLIFGPQFSVLRPPSLYTWVFVASDVLSIACQAVGSGMAAKQDPKIMWDAVRIIKGGMAFQITTLGMFAGCAAWYFVRVVTHRRELNPETKALRQRWMFRLFLGSMSLAYVAILTRCAFRMAEFDDGWRSKIMTNETFFIALDTVPCLIAVVAQTVLHSGYCLRMPKVDYEDGLVGTSVGTEMDSYYYYPKV</sequence>
<evidence type="ECO:0000256" key="4">
    <source>
        <dbReference type="ARBA" id="ARBA00023136"/>
    </source>
</evidence>
<feature type="transmembrane region" description="Helical" evidence="5">
    <location>
        <begin position="131"/>
        <end position="153"/>
    </location>
</feature>
<comment type="subcellular location">
    <subcellularLocation>
        <location evidence="1">Membrane</location>
        <topology evidence="1">Multi-pass membrane protein</topology>
    </subcellularLocation>
</comment>
<gene>
    <name evidence="6" type="ORF">IWX90DRAFT_515046</name>
</gene>
<dbReference type="PANTHER" id="PTHR31465:SF8">
    <property type="entry name" value="DOMAIN PROTEIN, PUTATIVE (AFU_ORTHOLOGUE AFUA_6G14140)-RELATED"/>
    <property type="match status" value="1"/>
</dbReference>
<organism evidence="6 7">
    <name type="scientific">Phyllosticta citrichinensis</name>
    <dbReference type="NCBI Taxonomy" id="1130410"/>
    <lineage>
        <taxon>Eukaryota</taxon>
        <taxon>Fungi</taxon>
        <taxon>Dikarya</taxon>
        <taxon>Ascomycota</taxon>
        <taxon>Pezizomycotina</taxon>
        <taxon>Dothideomycetes</taxon>
        <taxon>Dothideomycetes incertae sedis</taxon>
        <taxon>Botryosphaeriales</taxon>
        <taxon>Phyllostictaceae</taxon>
        <taxon>Phyllosticta</taxon>
    </lineage>
</organism>
<dbReference type="EMBL" id="JBBWUH010000006">
    <property type="protein sequence ID" value="KAK8164593.1"/>
    <property type="molecule type" value="Genomic_DNA"/>
</dbReference>
<dbReference type="Pfam" id="PF04479">
    <property type="entry name" value="RTA1"/>
    <property type="match status" value="1"/>
</dbReference>
<accession>A0ABR1XSA8</accession>
<evidence type="ECO:0000313" key="6">
    <source>
        <dbReference type="EMBL" id="KAK8164593.1"/>
    </source>
</evidence>
<keyword evidence="2 5" id="KW-0812">Transmembrane</keyword>
<dbReference type="PANTHER" id="PTHR31465">
    <property type="entry name" value="PROTEIN RTA1-RELATED"/>
    <property type="match status" value="1"/>
</dbReference>
<evidence type="ECO:0000256" key="3">
    <source>
        <dbReference type="ARBA" id="ARBA00022989"/>
    </source>
</evidence>
<feature type="transmembrane region" description="Helical" evidence="5">
    <location>
        <begin position="212"/>
        <end position="233"/>
    </location>
</feature>
<evidence type="ECO:0000256" key="5">
    <source>
        <dbReference type="SAM" id="Phobius"/>
    </source>
</evidence>
<feature type="transmembrane region" description="Helical" evidence="5">
    <location>
        <begin position="88"/>
        <end position="110"/>
    </location>
</feature>
<evidence type="ECO:0000313" key="7">
    <source>
        <dbReference type="Proteomes" id="UP001456524"/>
    </source>
</evidence>
<feature type="transmembrane region" description="Helical" evidence="5">
    <location>
        <begin position="34"/>
        <end position="53"/>
    </location>
</feature>
<dbReference type="InterPro" id="IPR007568">
    <property type="entry name" value="RTA1"/>
</dbReference>
<evidence type="ECO:0000256" key="1">
    <source>
        <dbReference type="ARBA" id="ARBA00004141"/>
    </source>
</evidence>
<dbReference type="Proteomes" id="UP001456524">
    <property type="component" value="Unassembled WGS sequence"/>
</dbReference>
<keyword evidence="7" id="KW-1185">Reference proteome</keyword>